<dbReference type="Pfam" id="PF20791">
    <property type="entry name" value="Acyl-ACP_TE_C"/>
    <property type="match status" value="1"/>
</dbReference>
<dbReference type="InterPro" id="IPR045023">
    <property type="entry name" value="FATA/B"/>
</dbReference>
<protein>
    <submittedName>
        <fullName evidence="10">Acyl-ACP thioesterase</fullName>
    </submittedName>
</protein>
<dbReference type="PANTHER" id="PTHR31727">
    <property type="entry name" value="OLEOYL-ACYL CARRIER PROTEIN THIOESTERASE 1, CHLOROPLASTIC"/>
    <property type="match status" value="1"/>
</dbReference>
<dbReference type="GO" id="GO:0016297">
    <property type="term" value="F:fatty acyl-[ACP] hydrolase activity"/>
    <property type="evidence" value="ECO:0007669"/>
    <property type="project" value="InterPro"/>
</dbReference>
<keyword evidence="5" id="KW-0809">Transit peptide</keyword>
<evidence type="ECO:0000256" key="4">
    <source>
        <dbReference type="ARBA" id="ARBA00022832"/>
    </source>
</evidence>
<evidence type="ECO:0000313" key="11">
    <source>
        <dbReference type="Proteomes" id="UP000030361"/>
    </source>
</evidence>
<dbReference type="AlphaFoldDB" id="A0A1S6QJN9"/>
<evidence type="ECO:0000256" key="7">
    <source>
        <dbReference type="ARBA" id="ARBA00023160"/>
    </source>
</evidence>
<dbReference type="InterPro" id="IPR002864">
    <property type="entry name" value="Acyl-ACP_thioesterase_NHD"/>
</dbReference>
<dbReference type="Gene3D" id="3.10.129.10">
    <property type="entry name" value="Hotdog Thioesterase"/>
    <property type="match status" value="1"/>
</dbReference>
<dbReference type="PANTHER" id="PTHR31727:SF6">
    <property type="entry name" value="OLEOYL-ACYL CARRIER PROTEIN THIOESTERASE 1, CHLOROPLASTIC"/>
    <property type="match status" value="1"/>
</dbReference>
<dbReference type="OrthoDB" id="9801517at2"/>
<dbReference type="eggNOG" id="COG3884">
    <property type="taxonomic scope" value="Bacteria"/>
</dbReference>
<evidence type="ECO:0000313" key="10">
    <source>
        <dbReference type="EMBL" id="AQW21820.1"/>
    </source>
</evidence>
<evidence type="ECO:0000256" key="1">
    <source>
        <dbReference type="ARBA" id="ARBA00006500"/>
    </source>
</evidence>
<keyword evidence="3" id="KW-0378">Hydrolase</keyword>
<dbReference type="SUPFAM" id="SSF54637">
    <property type="entry name" value="Thioesterase/thiol ester dehydrase-isomerase"/>
    <property type="match status" value="2"/>
</dbReference>
<evidence type="ECO:0000256" key="3">
    <source>
        <dbReference type="ARBA" id="ARBA00022801"/>
    </source>
</evidence>
<keyword evidence="4" id="KW-0276">Fatty acid metabolism</keyword>
<dbReference type="Pfam" id="PF01643">
    <property type="entry name" value="Acyl-ACP_TE"/>
    <property type="match status" value="1"/>
</dbReference>
<dbReference type="KEGG" id="lcu:PL11_007775"/>
<dbReference type="InterPro" id="IPR049427">
    <property type="entry name" value="Acyl-ACP_TE_C"/>
</dbReference>
<dbReference type="Proteomes" id="UP000030361">
    <property type="component" value="Chromosome"/>
</dbReference>
<accession>A0A1S6QJN9</accession>
<keyword evidence="7" id="KW-0275">Fatty acid biosynthesis</keyword>
<evidence type="ECO:0000256" key="2">
    <source>
        <dbReference type="ARBA" id="ARBA00022516"/>
    </source>
</evidence>
<evidence type="ECO:0000259" key="9">
    <source>
        <dbReference type="Pfam" id="PF20791"/>
    </source>
</evidence>
<keyword evidence="6" id="KW-0443">Lipid metabolism</keyword>
<feature type="domain" description="Acyl-ACP thioesterase N-terminal hotdog" evidence="8">
    <location>
        <begin position="4"/>
        <end position="133"/>
    </location>
</feature>
<reference evidence="10 11" key="1">
    <citation type="journal article" date="2015" name="Genome Announc.">
        <title>Genome Sequence of Lactobacillus curieae CCTCC M 2011381T, a Novel Producer of Gamma-aminobutyric Acid.</title>
        <authorList>
            <person name="Wang Y."/>
            <person name="Wang Y."/>
            <person name="Lang C."/>
            <person name="Wei D."/>
            <person name="Xu P."/>
            <person name="Xie J."/>
        </authorList>
    </citation>
    <scope>NUCLEOTIDE SEQUENCE [LARGE SCALE GENOMIC DNA]</scope>
    <source>
        <strain evidence="10 11">CCTCC M 2011381</strain>
    </source>
</reference>
<keyword evidence="11" id="KW-1185">Reference proteome</keyword>
<name>A0A1S6QJN9_9LACO</name>
<keyword evidence="2" id="KW-0444">Lipid biosynthesis</keyword>
<gene>
    <name evidence="10" type="ORF">PL11_007775</name>
</gene>
<evidence type="ECO:0000256" key="6">
    <source>
        <dbReference type="ARBA" id="ARBA00023098"/>
    </source>
</evidence>
<evidence type="ECO:0000259" key="8">
    <source>
        <dbReference type="Pfam" id="PF01643"/>
    </source>
</evidence>
<dbReference type="GO" id="GO:0000036">
    <property type="term" value="F:acyl carrier activity"/>
    <property type="evidence" value="ECO:0007669"/>
    <property type="project" value="TreeGrafter"/>
</dbReference>
<dbReference type="EMBL" id="CP018906">
    <property type="protein sequence ID" value="AQW21820.1"/>
    <property type="molecule type" value="Genomic_DNA"/>
</dbReference>
<dbReference type="CDD" id="cd00586">
    <property type="entry name" value="4HBT"/>
    <property type="match status" value="2"/>
</dbReference>
<proteinExistence type="inferred from homology"/>
<organism evidence="10 11">
    <name type="scientific">Lentilactobacillus curieae</name>
    <dbReference type="NCBI Taxonomy" id="1138822"/>
    <lineage>
        <taxon>Bacteria</taxon>
        <taxon>Bacillati</taxon>
        <taxon>Bacillota</taxon>
        <taxon>Bacilli</taxon>
        <taxon>Lactobacillales</taxon>
        <taxon>Lactobacillaceae</taxon>
        <taxon>Lentilactobacillus</taxon>
    </lineage>
</organism>
<feature type="domain" description="Acyl-ACP thioesterase-like C-terminal" evidence="9">
    <location>
        <begin position="156"/>
        <end position="248"/>
    </location>
</feature>
<sequence length="251" mass="28698">MTAKTFSETHTIPYYEGNVTNHMTLAMLLNVVILVSEHQNETLGVDHKQLINNYGTGWIVTSYSIKINQMPAIDQTIKLTTRGTSYNKYFAFREFWIEDEAGNELVKIDSIWVLMNEETRKVTTIDSEIIAPYESENVKKVPRLPRPEKIGSDLDFSKKYQVRSNDIDFNGHVNNAHYLDWMVDVLPMDFIIGHTPVQVDIRFENEVKYGSWVESAATQETNDAGMIKTVHCIKSGEDTSAIATIIWKEAE</sequence>
<comment type="similarity">
    <text evidence="1">Belongs to the acyl-ACP thioesterase family.</text>
</comment>
<dbReference type="InterPro" id="IPR029069">
    <property type="entry name" value="HotDog_dom_sf"/>
</dbReference>
<dbReference type="RefSeq" id="WP_035167551.1">
    <property type="nucleotide sequence ID" value="NZ_CP018906.1"/>
</dbReference>
<evidence type="ECO:0000256" key="5">
    <source>
        <dbReference type="ARBA" id="ARBA00022946"/>
    </source>
</evidence>